<dbReference type="GO" id="GO:0003925">
    <property type="term" value="F:G protein activity"/>
    <property type="evidence" value="ECO:0007669"/>
    <property type="project" value="UniProtKB-ARBA"/>
</dbReference>
<comment type="similarity">
    <text evidence="1 11">Belongs to the G-alpha family. G(q) subfamily.</text>
</comment>
<comment type="subunit">
    <text evidence="11">G proteins are composed of 3 units; alpha, beta and gamma. The alpha chain contains the guanine nucleotide binding site.</text>
</comment>
<evidence type="ECO:0000256" key="3">
    <source>
        <dbReference type="ARBA" id="ARBA00022741"/>
    </source>
</evidence>
<dbReference type="SUPFAM" id="SSF52540">
    <property type="entry name" value="P-loop containing nucleoside triphosphate hydrolases"/>
    <property type="match status" value="1"/>
</dbReference>
<proteinExistence type="inferred from homology"/>
<dbReference type="Proteomes" id="UP001059596">
    <property type="component" value="Unassembled WGS sequence"/>
</dbReference>
<evidence type="ECO:0000256" key="1">
    <source>
        <dbReference type="ARBA" id="ARBA00007976"/>
    </source>
</evidence>
<dbReference type="Gene3D" id="1.10.400.10">
    <property type="entry name" value="GI Alpha 1, domain 2-like"/>
    <property type="match status" value="1"/>
</dbReference>
<dbReference type="GO" id="GO:0046872">
    <property type="term" value="F:metal ion binding"/>
    <property type="evidence" value="ECO:0007669"/>
    <property type="project" value="UniProtKB-UniRule"/>
</dbReference>
<comment type="caution">
    <text evidence="12">The sequence shown here is derived from an EMBL/GenBank/DDBJ whole genome shotgun (WGS) entry which is preliminary data.</text>
</comment>
<name>A0A9P9YKK4_9MUSC</name>
<evidence type="ECO:0000256" key="5">
    <source>
        <dbReference type="ARBA" id="ARBA00023134"/>
    </source>
</evidence>
<dbReference type="GO" id="GO:0007188">
    <property type="term" value="P:adenylate cyclase-modulating G protein-coupled receptor signaling pathway"/>
    <property type="evidence" value="ECO:0007669"/>
    <property type="project" value="TreeGrafter"/>
</dbReference>
<dbReference type="GO" id="GO:0030234">
    <property type="term" value="F:enzyme regulator activity"/>
    <property type="evidence" value="ECO:0007669"/>
    <property type="project" value="UniProtKB-ARBA"/>
</dbReference>
<keyword evidence="5 9" id="KW-0342">GTP-binding</keyword>
<evidence type="ECO:0000256" key="6">
    <source>
        <dbReference type="ARBA" id="ARBA00023139"/>
    </source>
</evidence>
<comment type="function">
    <text evidence="11">Guanine nucleotide-binding proteins (G proteins) are involved as modulators or transducers in various transmembrane signaling systems.</text>
</comment>
<sequence length="263" mass="30824">MVNLHCRMTEEAREQKRINDEIERQLRTDKRNSNRELKLLVLGPGESGKSTFIKQMRIIHAKGFSPKETRGYIKLVYQNIFMAMQSMIKAMDKLDISYGHEDHIELAYLVMSIPYEKVETFEDPYVTAIKRLWGDAGIQKCYDRRSEYQLTDSTEYFLNDIARIENVFYLPTEQDILRVRVATVEILEYQFNLDGLMIRYGPKKDAIAARSFILEMFESVKIDEDEKIYSHFTCATNKENISFVFAAVKDTIVQMHLTDINLD</sequence>
<dbReference type="PANTHER" id="PTHR10218:SF329">
    <property type="entry name" value="GUANINE NUCLEOTIDE-BINDING PROTEIN G(Q) SUBUNIT ALPHA"/>
    <property type="match status" value="1"/>
</dbReference>
<reference evidence="12" key="1">
    <citation type="journal article" date="2023" name="Genome Biol. Evol.">
        <title>Long-read-based Genome Assembly of Drosophila gunungcola Reveals Fewer Chemosensory Genes in Flower-breeding Species.</title>
        <authorList>
            <person name="Negi A."/>
            <person name="Liao B.Y."/>
            <person name="Yeh S.D."/>
        </authorList>
    </citation>
    <scope>NUCLEOTIDE SEQUENCE</scope>
    <source>
        <strain evidence="12">Sukarami</strain>
    </source>
</reference>
<evidence type="ECO:0000313" key="13">
    <source>
        <dbReference type="Proteomes" id="UP001059596"/>
    </source>
</evidence>
<keyword evidence="2 10" id="KW-0479">Metal-binding</keyword>
<keyword evidence="3 9" id="KW-0547">Nucleotide-binding</keyword>
<dbReference type="EMBL" id="JAMKOV010000007">
    <property type="protein sequence ID" value="KAI8038694.1"/>
    <property type="molecule type" value="Genomic_DNA"/>
</dbReference>
<evidence type="ECO:0000256" key="2">
    <source>
        <dbReference type="ARBA" id="ARBA00022723"/>
    </source>
</evidence>
<dbReference type="GO" id="GO:0005525">
    <property type="term" value="F:GTP binding"/>
    <property type="evidence" value="ECO:0007669"/>
    <property type="project" value="UniProtKB-UniRule"/>
</dbReference>
<dbReference type="InterPro" id="IPR011025">
    <property type="entry name" value="GproteinA_insert"/>
</dbReference>
<evidence type="ECO:0000256" key="11">
    <source>
        <dbReference type="RuleBase" id="RU369122"/>
    </source>
</evidence>
<feature type="binding site" evidence="9">
    <location>
        <begin position="152"/>
        <end position="153"/>
    </location>
    <ligand>
        <name>GTP</name>
        <dbReference type="ChEBI" id="CHEBI:37565"/>
    </ligand>
</feature>
<dbReference type="SUPFAM" id="SSF47895">
    <property type="entry name" value="Transducin (alpha subunit), insertion domain"/>
    <property type="match status" value="1"/>
</dbReference>
<dbReference type="PRINTS" id="PR00442">
    <property type="entry name" value="GPROTEINAQ"/>
</dbReference>
<dbReference type="AlphaFoldDB" id="A0A9P9YKK4"/>
<dbReference type="GO" id="GO:0001664">
    <property type="term" value="F:G protein-coupled receptor binding"/>
    <property type="evidence" value="ECO:0007669"/>
    <property type="project" value="UniProtKB-UniRule"/>
</dbReference>
<feature type="binding site" evidence="10">
    <location>
        <position position="183"/>
    </location>
    <ligand>
        <name>Mg(2+)</name>
        <dbReference type="ChEBI" id="CHEBI:18420"/>
    </ligand>
</feature>
<dbReference type="GO" id="GO:0000902">
    <property type="term" value="P:cell morphogenesis"/>
    <property type="evidence" value="ECO:0007669"/>
    <property type="project" value="UniProtKB-ARBA"/>
</dbReference>
<evidence type="ECO:0000256" key="8">
    <source>
        <dbReference type="ARBA" id="ARBA00023288"/>
    </source>
</evidence>
<feature type="binding site" evidence="9">
    <location>
        <begin position="177"/>
        <end position="183"/>
    </location>
    <ligand>
        <name>GTP</name>
        <dbReference type="ChEBI" id="CHEBI:37565"/>
    </ligand>
</feature>
<dbReference type="GO" id="GO:0005737">
    <property type="term" value="C:cytoplasm"/>
    <property type="evidence" value="ECO:0007669"/>
    <property type="project" value="TreeGrafter"/>
</dbReference>
<dbReference type="InterPro" id="IPR001019">
    <property type="entry name" value="Gprotein_alpha_su"/>
</dbReference>
<gene>
    <name evidence="12" type="ORF">M5D96_008602</name>
</gene>
<evidence type="ECO:0000256" key="10">
    <source>
        <dbReference type="PIRSR" id="PIRSR601019-2"/>
    </source>
</evidence>
<evidence type="ECO:0000256" key="9">
    <source>
        <dbReference type="PIRSR" id="PIRSR601019-1"/>
    </source>
</evidence>
<keyword evidence="13" id="KW-1185">Reference proteome</keyword>
<evidence type="ECO:0000256" key="4">
    <source>
        <dbReference type="ARBA" id="ARBA00022842"/>
    </source>
</evidence>
<keyword evidence="6" id="KW-0564">Palmitate</keyword>
<dbReference type="PROSITE" id="PS51882">
    <property type="entry name" value="G_ALPHA"/>
    <property type="match status" value="1"/>
</dbReference>
<dbReference type="CDD" id="cd00066">
    <property type="entry name" value="G-alpha"/>
    <property type="match status" value="1"/>
</dbReference>
<keyword evidence="4 10" id="KW-0460">Magnesium</keyword>
<dbReference type="GO" id="GO:0048468">
    <property type="term" value="P:cell development"/>
    <property type="evidence" value="ECO:0007669"/>
    <property type="project" value="UniProtKB-ARBA"/>
</dbReference>
<dbReference type="SMART" id="SM00275">
    <property type="entry name" value="G_alpha"/>
    <property type="match status" value="1"/>
</dbReference>
<dbReference type="GO" id="GO:0031683">
    <property type="term" value="F:G-protein beta/gamma-subunit complex binding"/>
    <property type="evidence" value="ECO:0007669"/>
    <property type="project" value="UniProtKB-UniRule"/>
</dbReference>
<evidence type="ECO:0000313" key="12">
    <source>
        <dbReference type="EMBL" id="KAI8038694.1"/>
    </source>
</evidence>
<dbReference type="GO" id="GO:0005834">
    <property type="term" value="C:heterotrimeric G-protein complex"/>
    <property type="evidence" value="ECO:0007669"/>
    <property type="project" value="UniProtKB-UniRule"/>
</dbReference>
<dbReference type="InterPro" id="IPR027417">
    <property type="entry name" value="P-loop_NTPase"/>
</dbReference>
<dbReference type="GO" id="GO:0050793">
    <property type="term" value="P:regulation of developmental process"/>
    <property type="evidence" value="ECO:0007669"/>
    <property type="project" value="UniProtKB-ARBA"/>
</dbReference>
<feature type="binding site" evidence="10">
    <location>
        <position position="50"/>
    </location>
    <ligand>
        <name>Mg(2+)</name>
        <dbReference type="ChEBI" id="CHEBI:18420"/>
    </ligand>
</feature>
<feature type="binding site" evidence="9">
    <location>
        <begin position="46"/>
        <end position="51"/>
    </location>
    <ligand>
        <name>GTP</name>
        <dbReference type="ChEBI" id="CHEBI:37565"/>
    </ligand>
</feature>
<protein>
    <recommendedName>
        <fullName evidence="11">Guanine nucleotide-binding protein subunit alpha</fullName>
    </recommendedName>
</protein>
<dbReference type="InterPro" id="IPR000654">
    <property type="entry name" value="Gprotein_alpha_Q"/>
</dbReference>
<keyword evidence="8" id="KW-0449">Lipoprotein</keyword>
<dbReference type="FunFam" id="1.10.400.10:FF:000002">
    <property type="entry name" value="guanine nucleotide-binding protein G(Q) subunit alpha"/>
    <property type="match status" value="1"/>
</dbReference>
<dbReference type="Gene3D" id="3.40.50.300">
    <property type="entry name" value="P-loop containing nucleotide triphosphate hydrolases"/>
    <property type="match status" value="1"/>
</dbReference>
<dbReference type="PRINTS" id="PR00318">
    <property type="entry name" value="GPROTEINA"/>
</dbReference>
<dbReference type="Pfam" id="PF00503">
    <property type="entry name" value="G-alpha"/>
    <property type="match status" value="1"/>
</dbReference>
<organism evidence="12 13">
    <name type="scientific">Drosophila gunungcola</name>
    <name type="common">fruit fly</name>
    <dbReference type="NCBI Taxonomy" id="103775"/>
    <lineage>
        <taxon>Eukaryota</taxon>
        <taxon>Metazoa</taxon>
        <taxon>Ecdysozoa</taxon>
        <taxon>Arthropoda</taxon>
        <taxon>Hexapoda</taxon>
        <taxon>Insecta</taxon>
        <taxon>Pterygota</taxon>
        <taxon>Neoptera</taxon>
        <taxon>Endopterygota</taxon>
        <taxon>Diptera</taxon>
        <taxon>Brachycera</taxon>
        <taxon>Muscomorpha</taxon>
        <taxon>Ephydroidea</taxon>
        <taxon>Drosophilidae</taxon>
        <taxon>Drosophila</taxon>
        <taxon>Sophophora</taxon>
    </lineage>
</organism>
<evidence type="ECO:0000256" key="7">
    <source>
        <dbReference type="ARBA" id="ARBA00023224"/>
    </source>
</evidence>
<keyword evidence="7 11" id="KW-0807">Transducer</keyword>
<dbReference type="PANTHER" id="PTHR10218">
    <property type="entry name" value="GTP-BINDING PROTEIN ALPHA SUBUNIT"/>
    <property type="match status" value="1"/>
</dbReference>
<accession>A0A9P9YKK4</accession>
<dbReference type="FunFam" id="3.40.50.300:FF:000692">
    <property type="entry name" value="Guanine nucleotide-binding protein subunit alpha"/>
    <property type="match status" value="2"/>
</dbReference>